<dbReference type="InterPro" id="IPR036398">
    <property type="entry name" value="CA_dom_sf"/>
</dbReference>
<dbReference type="Pfam" id="PF00194">
    <property type="entry name" value="Carb_anhydrase"/>
    <property type="match status" value="1"/>
</dbReference>
<sequence>MLIYDPFLSPIEISNVKSHGLLKNTGRDLQFLLNRSTNPFINITGGPLSYRYEMFEIKVHFGIEDKLGSEHQVANKSFPIEIQVYGFNSEIYKNYSQAKHSPYGLIAVSILTMLDTLRTLTRGDGTGNPPLMENNFRPIMPTNGRFIRTNIKVNQVTDMNGQD</sequence>
<evidence type="ECO:0000313" key="2">
    <source>
        <dbReference type="EMBL" id="KAK3099141.1"/>
    </source>
</evidence>
<dbReference type="SMART" id="SM01057">
    <property type="entry name" value="Carb_anhydrase"/>
    <property type="match status" value="1"/>
</dbReference>
<dbReference type="InterPro" id="IPR001148">
    <property type="entry name" value="CA_dom"/>
</dbReference>
<name>A0AA89C872_PINIB</name>
<keyword evidence="3" id="KW-1185">Reference proteome</keyword>
<dbReference type="Proteomes" id="UP001186944">
    <property type="component" value="Unassembled WGS sequence"/>
</dbReference>
<dbReference type="EMBL" id="VSWD01000006">
    <property type="protein sequence ID" value="KAK3099141.1"/>
    <property type="molecule type" value="Genomic_DNA"/>
</dbReference>
<proteinExistence type="predicted"/>
<protein>
    <recommendedName>
        <fullName evidence="1">Alpha-carbonic anhydrase domain-containing protein</fullName>
    </recommendedName>
</protein>
<accession>A0AA89C872</accession>
<evidence type="ECO:0000259" key="1">
    <source>
        <dbReference type="PROSITE" id="PS51144"/>
    </source>
</evidence>
<dbReference type="SUPFAM" id="SSF51069">
    <property type="entry name" value="Carbonic anhydrase"/>
    <property type="match status" value="1"/>
</dbReference>
<feature type="domain" description="Alpha-carbonic anhydrase" evidence="1">
    <location>
        <begin position="1"/>
        <end position="163"/>
    </location>
</feature>
<dbReference type="PROSITE" id="PS51144">
    <property type="entry name" value="ALPHA_CA_2"/>
    <property type="match status" value="1"/>
</dbReference>
<comment type="caution">
    <text evidence="2">The sequence shown here is derived from an EMBL/GenBank/DDBJ whole genome shotgun (WGS) entry which is preliminary data.</text>
</comment>
<dbReference type="Gene3D" id="3.10.200.10">
    <property type="entry name" value="Alpha carbonic anhydrase"/>
    <property type="match status" value="1"/>
</dbReference>
<gene>
    <name evidence="2" type="ORF">FSP39_000069</name>
</gene>
<dbReference type="AlphaFoldDB" id="A0AA89C872"/>
<organism evidence="2 3">
    <name type="scientific">Pinctada imbricata</name>
    <name type="common">Atlantic pearl-oyster</name>
    <name type="synonym">Pinctada martensii</name>
    <dbReference type="NCBI Taxonomy" id="66713"/>
    <lineage>
        <taxon>Eukaryota</taxon>
        <taxon>Metazoa</taxon>
        <taxon>Spiralia</taxon>
        <taxon>Lophotrochozoa</taxon>
        <taxon>Mollusca</taxon>
        <taxon>Bivalvia</taxon>
        <taxon>Autobranchia</taxon>
        <taxon>Pteriomorphia</taxon>
        <taxon>Pterioida</taxon>
        <taxon>Pterioidea</taxon>
        <taxon>Pteriidae</taxon>
        <taxon>Pinctada</taxon>
    </lineage>
</organism>
<evidence type="ECO:0000313" key="3">
    <source>
        <dbReference type="Proteomes" id="UP001186944"/>
    </source>
</evidence>
<reference evidence="2" key="1">
    <citation type="submission" date="2019-08" db="EMBL/GenBank/DDBJ databases">
        <title>The improved chromosome-level genome for the pearl oyster Pinctada fucata martensii using PacBio sequencing and Hi-C.</title>
        <authorList>
            <person name="Zheng Z."/>
        </authorList>
    </citation>
    <scope>NUCLEOTIDE SEQUENCE</scope>
    <source>
        <strain evidence="2">ZZ-2019</strain>
        <tissue evidence="2">Adductor muscle</tissue>
    </source>
</reference>